<evidence type="ECO:0000256" key="5">
    <source>
        <dbReference type="ARBA" id="ARBA00023004"/>
    </source>
</evidence>
<feature type="binding site" evidence="7">
    <location>
        <position position="42"/>
    </location>
    <ligand>
        <name>Fe cation</name>
        <dbReference type="ChEBI" id="CHEBI:24875"/>
    </ligand>
</feature>
<name>A0A6S6M173_9BACT</name>
<dbReference type="PIRSF" id="PIRSF000071">
    <property type="entry name" value="Rubredoxin"/>
    <property type="match status" value="1"/>
</dbReference>
<feature type="domain" description="Rubredoxin-like" evidence="8">
    <location>
        <begin position="1"/>
        <end position="52"/>
    </location>
</feature>
<sequence length="62" mass="7250">MQKWICTVCRHIYDPDEGDPVNDVPPATSFEELLEEWRCPVCEAGRNLFEPYPDPKQRLEEG</sequence>
<dbReference type="GO" id="GO:0005506">
    <property type="term" value="F:iron ion binding"/>
    <property type="evidence" value="ECO:0007669"/>
    <property type="project" value="InterPro"/>
</dbReference>
<dbReference type="Proteomes" id="UP000515472">
    <property type="component" value="Chromosome"/>
</dbReference>
<reference evidence="9 10" key="1">
    <citation type="submission" date="2020-06" db="EMBL/GenBank/DDBJ databases">
        <title>Interaction of electrochemicaly active bacteria, Geobacter bremensis R4 on different carbon anode.</title>
        <authorList>
            <person name="Meng L."/>
            <person name="Yoshida N."/>
        </authorList>
    </citation>
    <scope>NUCLEOTIDE SEQUENCE [LARGE SCALE GENOMIC DNA]</scope>
    <source>
        <strain evidence="9 10">R4</strain>
    </source>
</reference>
<dbReference type="PANTHER" id="PTHR47627:SF1">
    <property type="entry name" value="RUBREDOXIN-1-RELATED"/>
    <property type="match status" value="1"/>
</dbReference>
<comment type="similarity">
    <text evidence="1 6">Belongs to the rubredoxin family.</text>
</comment>
<keyword evidence="10" id="KW-1185">Reference proteome</keyword>
<evidence type="ECO:0000256" key="6">
    <source>
        <dbReference type="PIRNR" id="PIRNR000071"/>
    </source>
</evidence>
<keyword evidence="4 6" id="KW-0249">Electron transport</keyword>
<dbReference type="InterPro" id="IPR024922">
    <property type="entry name" value="Rubredoxin"/>
</dbReference>
<organism evidence="9 10">
    <name type="scientific">Citrifermentans bremense</name>
    <dbReference type="NCBI Taxonomy" id="60035"/>
    <lineage>
        <taxon>Bacteria</taxon>
        <taxon>Pseudomonadati</taxon>
        <taxon>Thermodesulfobacteriota</taxon>
        <taxon>Desulfuromonadia</taxon>
        <taxon>Geobacterales</taxon>
        <taxon>Geobacteraceae</taxon>
        <taxon>Citrifermentans</taxon>
    </lineage>
</organism>
<dbReference type="Gene3D" id="2.20.28.10">
    <property type="match status" value="1"/>
</dbReference>
<evidence type="ECO:0000256" key="2">
    <source>
        <dbReference type="ARBA" id="ARBA00022448"/>
    </source>
</evidence>
<dbReference type="PRINTS" id="PR00163">
    <property type="entry name" value="RUBREDOXIN"/>
</dbReference>
<dbReference type="GO" id="GO:0043448">
    <property type="term" value="P:alkane catabolic process"/>
    <property type="evidence" value="ECO:0007669"/>
    <property type="project" value="TreeGrafter"/>
</dbReference>
<dbReference type="GO" id="GO:0009055">
    <property type="term" value="F:electron transfer activity"/>
    <property type="evidence" value="ECO:0007669"/>
    <property type="project" value="InterPro"/>
</dbReference>
<evidence type="ECO:0000259" key="8">
    <source>
        <dbReference type="PROSITE" id="PS50903"/>
    </source>
</evidence>
<evidence type="ECO:0000256" key="4">
    <source>
        <dbReference type="ARBA" id="ARBA00022982"/>
    </source>
</evidence>
<dbReference type="KEGG" id="gbn:GEOBRER4_19400"/>
<dbReference type="InterPro" id="IPR024935">
    <property type="entry name" value="Rubredoxin_dom"/>
</dbReference>
<proteinExistence type="inferred from homology"/>
<dbReference type="EMBL" id="AP023213">
    <property type="protein sequence ID" value="BCG47190.1"/>
    <property type="molecule type" value="Genomic_DNA"/>
</dbReference>
<dbReference type="InterPro" id="IPR050526">
    <property type="entry name" value="Rubredoxin_ET"/>
</dbReference>
<keyword evidence="5 6" id="KW-0408">Iron</keyword>
<evidence type="ECO:0000313" key="10">
    <source>
        <dbReference type="Proteomes" id="UP000515472"/>
    </source>
</evidence>
<dbReference type="AlphaFoldDB" id="A0A6S6M173"/>
<dbReference type="PROSITE" id="PS50903">
    <property type="entry name" value="RUBREDOXIN_LIKE"/>
    <property type="match status" value="1"/>
</dbReference>
<evidence type="ECO:0000256" key="3">
    <source>
        <dbReference type="ARBA" id="ARBA00022723"/>
    </source>
</evidence>
<keyword evidence="2 6" id="KW-0813">Transport</keyword>
<gene>
    <name evidence="9" type="ORF">GEOBRER4_n2017</name>
</gene>
<dbReference type="SUPFAM" id="SSF57802">
    <property type="entry name" value="Rubredoxin-like"/>
    <property type="match status" value="1"/>
</dbReference>
<dbReference type="InterPro" id="IPR024934">
    <property type="entry name" value="Rubredoxin-like_dom"/>
</dbReference>
<comment type="cofactor">
    <cofactor evidence="6 7">
        <name>Fe(3+)</name>
        <dbReference type="ChEBI" id="CHEBI:29034"/>
    </cofactor>
    <text evidence="6 7">Binds 1 Fe(3+) ion per subunit.</text>
</comment>
<dbReference type="PANTHER" id="PTHR47627">
    <property type="entry name" value="RUBREDOXIN"/>
    <property type="match status" value="1"/>
</dbReference>
<dbReference type="Pfam" id="PF00301">
    <property type="entry name" value="Rubredoxin"/>
    <property type="match status" value="1"/>
</dbReference>
<dbReference type="RefSeq" id="WP_085812770.1">
    <property type="nucleotide sequence ID" value="NZ_AP023213.1"/>
</dbReference>
<feature type="binding site" evidence="7">
    <location>
        <position position="39"/>
    </location>
    <ligand>
        <name>Fe cation</name>
        <dbReference type="ChEBI" id="CHEBI:24875"/>
    </ligand>
</feature>
<feature type="binding site" evidence="7">
    <location>
        <position position="9"/>
    </location>
    <ligand>
        <name>Fe cation</name>
        <dbReference type="ChEBI" id="CHEBI:24875"/>
    </ligand>
</feature>
<evidence type="ECO:0000256" key="1">
    <source>
        <dbReference type="ARBA" id="ARBA00005337"/>
    </source>
</evidence>
<evidence type="ECO:0000256" key="7">
    <source>
        <dbReference type="PIRSR" id="PIRSR000071-1"/>
    </source>
</evidence>
<protein>
    <recommendedName>
        <fullName evidence="6">Rubredoxin</fullName>
    </recommendedName>
</protein>
<dbReference type="CDD" id="cd00730">
    <property type="entry name" value="rubredoxin"/>
    <property type="match status" value="1"/>
</dbReference>
<evidence type="ECO:0000313" key="9">
    <source>
        <dbReference type="EMBL" id="BCG47190.1"/>
    </source>
</evidence>
<feature type="binding site" evidence="7">
    <location>
        <position position="6"/>
    </location>
    <ligand>
        <name>Fe cation</name>
        <dbReference type="ChEBI" id="CHEBI:24875"/>
    </ligand>
</feature>
<accession>A0A6S6M173</accession>
<keyword evidence="3 6" id="KW-0479">Metal-binding</keyword>